<feature type="transmembrane region" description="Helical" evidence="5">
    <location>
        <begin position="265"/>
        <end position="282"/>
    </location>
</feature>
<feature type="transmembrane region" description="Helical" evidence="5">
    <location>
        <begin position="145"/>
        <end position="166"/>
    </location>
</feature>
<keyword evidence="3 5" id="KW-1133">Transmembrane helix</keyword>
<dbReference type="PANTHER" id="PTHR37422:SF23">
    <property type="entry name" value="TEICHURONIC ACID BIOSYNTHESIS PROTEIN TUAE"/>
    <property type="match status" value="1"/>
</dbReference>
<dbReference type="AlphaFoldDB" id="A0A8J6N9A8"/>
<reference evidence="7 8" key="1">
    <citation type="submission" date="2020-08" db="EMBL/GenBank/DDBJ databases">
        <title>Bridging the membrane lipid divide: bacteria of the FCB group superphylum have the potential to synthesize archaeal ether lipids.</title>
        <authorList>
            <person name="Villanueva L."/>
            <person name="Von Meijenfeldt F.A.B."/>
            <person name="Westbye A.B."/>
            <person name="Yadav S."/>
            <person name="Hopmans E.C."/>
            <person name="Dutilh B.E."/>
            <person name="Sinninghe Damste J.S."/>
        </authorList>
    </citation>
    <scope>NUCLEOTIDE SEQUENCE [LARGE SCALE GENOMIC DNA]</scope>
    <source>
        <strain evidence="7">NIOZ-UU81</strain>
    </source>
</reference>
<feature type="transmembrane region" description="Helical" evidence="5">
    <location>
        <begin position="7"/>
        <end position="24"/>
    </location>
</feature>
<gene>
    <name evidence="7" type="ORF">H8E79_09645</name>
</gene>
<feature type="domain" description="O-antigen ligase-related" evidence="6">
    <location>
        <begin position="249"/>
        <end position="386"/>
    </location>
</feature>
<feature type="transmembrane region" description="Helical" evidence="5">
    <location>
        <begin position="417"/>
        <end position="434"/>
    </location>
</feature>
<evidence type="ECO:0000256" key="2">
    <source>
        <dbReference type="ARBA" id="ARBA00022692"/>
    </source>
</evidence>
<evidence type="ECO:0000313" key="8">
    <source>
        <dbReference type="Proteomes" id="UP000599024"/>
    </source>
</evidence>
<dbReference type="InterPro" id="IPR007016">
    <property type="entry name" value="O-antigen_ligase-rel_domated"/>
</dbReference>
<accession>A0A8J6N9A8</accession>
<sequence length="476" mass="53336">MSAYLDKGVRAVILWTLATVPLLFGARHPLVHGTYAAFLLLVCGSWLVFRYRHVSLRASTFWLPLALIGLVACTALVLPEPVLTLITPIRATSLAAVRDLAGVGPVTSISYYAPRSFFYALYGLGVLLYFHATVHALISRRFLHHFLWLVTVVGLFEAVYGLVQVLDPSIGPLWLAEDIAPGSAKGTIIYRNQYALFLNLCWPLAVALGLSLYDPEEYRNSRNQQGRMAPALAALLSLAFHKGAVPFWSAAFMILAVLFSQSRGGIVTLSLVILLYTWLLPLRKRIKCTFFVLLAVFLLGYGSILGYTDILSRFEQFANGAQGRFELWLASLSMFRDHLLTGIGMGGYEYISTVYLEGVPDSVWFDRAHNEYLELLIELGLPLMGVVLFWMGRSLIRQWRLMALIRRDKKSILNMEPLDLAAIGAFSALCAFFLHPFVDFVWRLPANIVYGVTLLAILQATQKGYPVPWRTKRSHR</sequence>
<feature type="transmembrane region" description="Helical" evidence="5">
    <location>
        <begin position="289"/>
        <end position="307"/>
    </location>
</feature>
<feature type="transmembrane region" description="Helical" evidence="5">
    <location>
        <begin position="30"/>
        <end position="49"/>
    </location>
</feature>
<feature type="transmembrane region" description="Helical" evidence="5">
    <location>
        <begin position="440"/>
        <end position="460"/>
    </location>
</feature>
<feature type="transmembrane region" description="Helical" evidence="5">
    <location>
        <begin position="117"/>
        <end position="138"/>
    </location>
</feature>
<keyword evidence="2 5" id="KW-0812">Transmembrane</keyword>
<feature type="transmembrane region" description="Helical" evidence="5">
    <location>
        <begin position="61"/>
        <end position="78"/>
    </location>
</feature>
<dbReference type="Proteomes" id="UP000599024">
    <property type="component" value="Unassembled WGS sequence"/>
</dbReference>
<organism evidence="7 8">
    <name type="scientific">Candidatus Desulfatifera sulfidica</name>
    <dbReference type="NCBI Taxonomy" id="2841691"/>
    <lineage>
        <taxon>Bacteria</taxon>
        <taxon>Pseudomonadati</taxon>
        <taxon>Thermodesulfobacteriota</taxon>
        <taxon>Desulfobulbia</taxon>
        <taxon>Desulfobulbales</taxon>
        <taxon>Desulfobulbaceae</taxon>
        <taxon>Candidatus Desulfatifera</taxon>
    </lineage>
</organism>
<dbReference type="PANTHER" id="PTHR37422">
    <property type="entry name" value="TEICHURONIC ACID BIOSYNTHESIS PROTEIN TUAE"/>
    <property type="match status" value="1"/>
</dbReference>
<dbReference type="InterPro" id="IPR051533">
    <property type="entry name" value="WaaL-like"/>
</dbReference>
<evidence type="ECO:0000256" key="3">
    <source>
        <dbReference type="ARBA" id="ARBA00022989"/>
    </source>
</evidence>
<evidence type="ECO:0000256" key="1">
    <source>
        <dbReference type="ARBA" id="ARBA00004141"/>
    </source>
</evidence>
<keyword evidence="4 5" id="KW-0472">Membrane</keyword>
<feature type="transmembrane region" description="Helical" evidence="5">
    <location>
        <begin position="234"/>
        <end position="259"/>
    </location>
</feature>
<evidence type="ECO:0000313" key="7">
    <source>
        <dbReference type="EMBL" id="MBC8209413.1"/>
    </source>
</evidence>
<dbReference type="EMBL" id="JACNLK010000101">
    <property type="protein sequence ID" value="MBC8209413.1"/>
    <property type="molecule type" value="Genomic_DNA"/>
</dbReference>
<comment type="subcellular location">
    <subcellularLocation>
        <location evidence="1">Membrane</location>
        <topology evidence="1">Multi-pass membrane protein</topology>
    </subcellularLocation>
</comment>
<protein>
    <submittedName>
        <fullName evidence="7">O-antigen ligase family protein</fullName>
    </submittedName>
</protein>
<comment type="caution">
    <text evidence="7">The sequence shown here is derived from an EMBL/GenBank/DDBJ whole genome shotgun (WGS) entry which is preliminary data.</text>
</comment>
<dbReference type="GO" id="GO:0016874">
    <property type="term" value="F:ligase activity"/>
    <property type="evidence" value="ECO:0007669"/>
    <property type="project" value="UniProtKB-KW"/>
</dbReference>
<name>A0A8J6N9A8_9BACT</name>
<proteinExistence type="predicted"/>
<evidence type="ECO:0000259" key="6">
    <source>
        <dbReference type="Pfam" id="PF04932"/>
    </source>
</evidence>
<evidence type="ECO:0000256" key="5">
    <source>
        <dbReference type="SAM" id="Phobius"/>
    </source>
</evidence>
<dbReference type="GO" id="GO:0016020">
    <property type="term" value="C:membrane"/>
    <property type="evidence" value="ECO:0007669"/>
    <property type="project" value="UniProtKB-SubCell"/>
</dbReference>
<keyword evidence="7" id="KW-0436">Ligase</keyword>
<dbReference type="Pfam" id="PF04932">
    <property type="entry name" value="Wzy_C"/>
    <property type="match status" value="1"/>
</dbReference>
<evidence type="ECO:0000256" key="4">
    <source>
        <dbReference type="ARBA" id="ARBA00023136"/>
    </source>
</evidence>
<feature type="transmembrane region" description="Helical" evidence="5">
    <location>
        <begin position="194"/>
        <end position="213"/>
    </location>
</feature>
<feature type="transmembrane region" description="Helical" evidence="5">
    <location>
        <begin position="375"/>
        <end position="396"/>
    </location>
</feature>